<dbReference type="InterPro" id="IPR036866">
    <property type="entry name" value="RibonucZ/Hydroxyglut_hydro"/>
</dbReference>
<dbReference type="EMBL" id="CTRP01000016">
    <property type="protein sequence ID" value="CQR74953.1"/>
    <property type="molecule type" value="Genomic_DNA"/>
</dbReference>
<evidence type="ECO:0000313" key="2">
    <source>
        <dbReference type="EMBL" id="CQR74953.1"/>
    </source>
</evidence>
<protein>
    <submittedName>
        <fullName evidence="2">Putative exported protein</fullName>
    </submittedName>
</protein>
<evidence type="ECO:0000313" key="3">
    <source>
        <dbReference type="Proteomes" id="UP000049855"/>
    </source>
</evidence>
<dbReference type="GO" id="GO:0016787">
    <property type="term" value="F:hydrolase activity"/>
    <property type="evidence" value="ECO:0007669"/>
    <property type="project" value="UniProtKB-KW"/>
</dbReference>
<dbReference type="AlphaFoldDB" id="A0A0U1L739"/>
<dbReference type="Pfam" id="PF13483">
    <property type="entry name" value="Lactamase_B_3"/>
    <property type="match status" value="1"/>
</dbReference>
<evidence type="ECO:0000256" key="1">
    <source>
        <dbReference type="ARBA" id="ARBA00022801"/>
    </source>
</evidence>
<keyword evidence="3" id="KW-1185">Reference proteome</keyword>
<accession>A0A0U1L739</accession>
<gene>
    <name evidence="2" type="ORF">SpAn4DRAFT_4310</name>
</gene>
<dbReference type="Gene3D" id="3.60.15.10">
    <property type="entry name" value="Ribonuclease Z/Hydroxyacylglutathione hydrolase-like"/>
    <property type="match status" value="1"/>
</dbReference>
<dbReference type="Proteomes" id="UP000049855">
    <property type="component" value="Unassembled WGS sequence"/>
</dbReference>
<sequence>MRIQLIRSATLRLEYAGKRLVIDPYLAAKHTMPSYAGKSLNPLVNLKCSPNEVIEGADMTIISHLHSDHFDPVAQNLLPKEMPILC</sequence>
<organism evidence="2 3">
    <name type="scientific">Sporomusa ovata</name>
    <dbReference type="NCBI Taxonomy" id="2378"/>
    <lineage>
        <taxon>Bacteria</taxon>
        <taxon>Bacillati</taxon>
        <taxon>Bacillota</taxon>
        <taxon>Negativicutes</taxon>
        <taxon>Selenomonadales</taxon>
        <taxon>Sporomusaceae</taxon>
        <taxon>Sporomusa</taxon>
    </lineage>
</organism>
<name>A0A0U1L739_9FIRM</name>
<reference evidence="3" key="1">
    <citation type="submission" date="2015-03" db="EMBL/GenBank/DDBJ databases">
        <authorList>
            <person name="Nijsse Bart"/>
        </authorList>
    </citation>
    <scope>NUCLEOTIDE SEQUENCE [LARGE SCALE GENOMIC DNA]</scope>
</reference>
<keyword evidence="1" id="KW-0378">Hydrolase</keyword>
<dbReference type="InterPro" id="IPR050114">
    <property type="entry name" value="UPF0173_UPF0282_UlaG_hydrolase"/>
</dbReference>
<proteinExistence type="predicted"/>
<dbReference type="PANTHER" id="PTHR43546">
    <property type="entry name" value="UPF0173 METAL-DEPENDENT HYDROLASE MJ1163-RELATED"/>
    <property type="match status" value="1"/>
</dbReference>
<dbReference type="RefSeq" id="WP_021171168.1">
    <property type="nucleotide sequence ID" value="NZ_CTRP01000016.1"/>
</dbReference>
<dbReference type="SUPFAM" id="SSF56281">
    <property type="entry name" value="Metallo-hydrolase/oxidoreductase"/>
    <property type="match status" value="1"/>
</dbReference>
<dbReference type="PANTHER" id="PTHR43546:SF9">
    <property type="entry name" value="L-ASCORBATE-6-PHOSPHATE LACTONASE ULAG-RELATED"/>
    <property type="match status" value="1"/>
</dbReference>